<evidence type="ECO:0000313" key="2">
    <source>
        <dbReference type="Proteomes" id="UP000500870"/>
    </source>
</evidence>
<gene>
    <name evidence="1" type="ORF">FOB41_09300</name>
</gene>
<dbReference type="AlphaFoldDB" id="A0A6H0ZKJ3"/>
<dbReference type="RefSeq" id="WP_152596120.1">
    <property type="nucleotide sequence ID" value="NZ_CP050898.1"/>
</dbReference>
<dbReference type="EMBL" id="CP050898">
    <property type="protein sequence ID" value="QIX21318.1"/>
    <property type="molecule type" value="Genomic_DNA"/>
</dbReference>
<proteinExistence type="predicted"/>
<dbReference type="Proteomes" id="UP000500870">
    <property type="component" value="Chromosome 1"/>
</dbReference>
<sequence length="393" mass="44507">MTVIIIFEDLRTVVVDCLVSNEDPTAGSTTLLTTGSTHHISPHLRRSPRYLMRKSFPFNFFGSEGRLFLTGTVDEFQKYANRVLEVCSGTSPIWDGLQSEIIPGDARSYLNAVFRETQIFREANFTVIGYLDGEIYSSRPVHEFRTDIPYFGNTLICGSGTELMQRELLGRGNEYQERFPNDCLEIRSARSLRTTPSIIIHEDTMDAFRTLDVGVGGYVECYRLQDRGLAPRDHLITAIISLRDWESQGLIEIRRLFFHYYEGETLIAVSLASDPNSRGSGFWRLAPGSLLQIPNSCWIVARISSLAAHEILTPSDIPSLFVKMNVALEHDIKVQRGWNRTLEKRFSGAYNLFNIVSNGESCSLTINRDCIKNLAHRYPPGGRDDDPPINWNI</sequence>
<accession>A0A6H0ZKJ3</accession>
<organism evidence="1 2">
    <name type="scientific">Agrobacterium pusense</name>
    <dbReference type="NCBI Taxonomy" id="648995"/>
    <lineage>
        <taxon>Bacteria</taxon>
        <taxon>Pseudomonadati</taxon>
        <taxon>Pseudomonadota</taxon>
        <taxon>Alphaproteobacteria</taxon>
        <taxon>Hyphomicrobiales</taxon>
        <taxon>Rhizobiaceae</taxon>
        <taxon>Rhizobium/Agrobacterium group</taxon>
        <taxon>Agrobacterium</taxon>
    </lineage>
</organism>
<reference evidence="1 2" key="1">
    <citation type="submission" date="2020-04" db="EMBL/GenBank/DDBJ databases">
        <title>FDA dAtabase for Regulatory Grade micrObial Sequences (FDA-ARGOS): Supporting development and validation of Infectious Disease Dx tests.</title>
        <authorList>
            <person name="Sciortino C."/>
            <person name="Tallon L."/>
            <person name="Sadzewicz L."/>
            <person name="Vavikolanu K."/>
            <person name="Mehta A."/>
            <person name="Aluvathingal J."/>
            <person name="Nadendla S."/>
            <person name="Nandy P."/>
            <person name="Geyer C."/>
            <person name="Yan Y."/>
            <person name="Sichtig H."/>
        </authorList>
    </citation>
    <scope>NUCLEOTIDE SEQUENCE [LARGE SCALE GENOMIC DNA]</scope>
    <source>
        <strain evidence="1 2">FDAARGOS_633</strain>
    </source>
</reference>
<name>A0A6H0ZKJ3_9HYPH</name>
<evidence type="ECO:0000313" key="1">
    <source>
        <dbReference type="EMBL" id="QIX21318.1"/>
    </source>
</evidence>
<protein>
    <submittedName>
        <fullName evidence="1">Uncharacterized protein</fullName>
    </submittedName>
</protein>